<dbReference type="Proteomes" id="UP001158576">
    <property type="component" value="Chromosome PAR"/>
</dbReference>
<organism evidence="1 2">
    <name type="scientific">Oikopleura dioica</name>
    <name type="common">Tunicate</name>
    <dbReference type="NCBI Taxonomy" id="34765"/>
    <lineage>
        <taxon>Eukaryota</taxon>
        <taxon>Metazoa</taxon>
        <taxon>Chordata</taxon>
        <taxon>Tunicata</taxon>
        <taxon>Appendicularia</taxon>
        <taxon>Copelata</taxon>
        <taxon>Oikopleuridae</taxon>
        <taxon>Oikopleura</taxon>
    </lineage>
</organism>
<dbReference type="EMBL" id="OU015568">
    <property type="protein sequence ID" value="CAG5085752.1"/>
    <property type="molecule type" value="Genomic_DNA"/>
</dbReference>
<evidence type="ECO:0000313" key="1">
    <source>
        <dbReference type="EMBL" id="CAG5085752.1"/>
    </source>
</evidence>
<sequence length="170" mass="19475">MEKLLVDKVITLKNLRERGNRHLGLAEDKELVVDPKPFLKEKNTSLKLNLFEDPCTGMRLSDQFCSTIKLNIDRAQADLTKEKKKNIFAKNRWNVGKPVKIVIPSRKKKKQKPEDSDSEYEDCGEKTLCEAVPIKDRGSIIALGKDGEIHRFPNMILPGENGYELLQFHD</sequence>
<reference evidence="1 2" key="1">
    <citation type="submission" date="2021-04" db="EMBL/GenBank/DDBJ databases">
        <authorList>
            <person name="Bliznina A."/>
        </authorList>
    </citation>
    <scope>NUCLEOTIDE SEQUENCE [LARGE SCALE GENOMIC DNA]</scope>
</reference>
<protein>
    <submittedName>
        <fullName evidence="1">Oidioi.mRNA.OKI2018_I69.PAR.g10993.t1.cds</fullName>
    </submittedName>
</protein>
<evidence type="ECO:0000313" key="2">
    <source>
        <dbReference type="Proteomes" id="UP001158576"/>
    </source>
</evidence>
<keyword evidence="2" id="KW-1185">Reference proteome</keyword>
<gene>
    <name evidence="1" type="ORF">OKIOD_LOCUS2551</name>
</gene>
<accession>A0ABN7RU79</accession>
<proteinExistence type="predicted"/>
<name>A0ABN7RU79_OIKDI</name>